<keyword evidence="1" id="KW-0547">Nucleotide-binding</keyword>
<evidence type="ECO:0000313" key="4">
    <source>
        <dbReference type="Proteomes" id="UP000472261"/>
    </source>
</evidence>
<sequence>LGVCFSLPIQGTRVWIPDPEEVWKSAEISQDYKEGDRSLHLQLEDGTLYDLPIEANGRGLPFLRNPDILVGQNDLTALSHLHEPAVLHNLRVRFVESNLIYTYCGEGGVGLEDWDVGTEMGAWRTGMGG</sequence>
<dbReference type="SUPFAM" id="SSF50084">
    <property type="entry name" value="Myosin S1 fragment, N-terminal domain"/>
    <property type="match status" value="1"/>
</dbReference>
<dbReference type="OMA" id="QMALYEM"/>
<dbReference type="GO" id="GO:0005524">
    <property type="term" value="F:ATP binding"/>
    <property type="evidence" value="ECO:0007669"/>
    <property type="project" value="UniProtKB-KW"/>
</dbReference>
<dbReference type="Gene3D" id="3.40.850.10">
    <property type="entry name" value="Kinesin motor domain"/>
    <property type="match status" value="1"/>
</dbReference>
<evidence type="ECO:0000256" key="1">
    <source>
        <dbReference type="ARBA" id="ARBA00022741"/>
    </source>
</evidence>
<keyword evidence="4" id="KW-1185">Reference proteome</keyword>
<reference evidence="3" key="1">
    <citation type="submission" date="2025-08" db="UniProtKB">
        <authorList>
            <consortium name="Ensembl"/>
        </authorList>
    </citation>
    <scope>IDENTIFICATION</scope>
</reference>
<dbReference type="InterPro" id="IPR027417">
    <property type="entry name" value="P-loop_NTPase"/>
</dbReference>
<dbReference type="SUPFAM" id="SSF52540">
    <property type="entry name" value="P-loop containing nucleoside triphosphate hydrolases"/>
    <property type="match status" value="1"/>
</dbReference>
<reference evidence="3" key="2">
    <citation type="submission" date="2025-09" db="UniProtKB">
        <authorList>
            <consortium name="Ensembl"/>
        </authorList>
    </citation>
    <scope>IDENTIFICATION</scope>
</reference>
<accession>A0A669QZC0</accession>
<evidence type="ECO:0000256" key="2">
    <source>
        <dbReference type="ARBA" id="ARBA00022840"/>
    </source>
</evidence>
<dbReference type="Ensembl" id="ENSPCLT00000026577.1">
    <property type="protein sequence ID" value="ENSPCLP00000019791.1"/>
    <property type="gene ID" value="ENSPCLG00000016732.1"/>
</dbReference>
<dbReference type="AlphaFoldDB" id="A0A669QZC0"/>
<protein>
    <submittedName>
        <fullName evidence="3">Uncharacterized protein</fullName>
    </submittedName>
</protein>
<evidence type="ECO:0000313" key="3">
    <source>
        <dbReference type="Ensembl" id="ENSPCLP00000019791.1"/>
    </source>
</evidence>
<dbReference type="Proteomes" id="UP000472261">
    <property type="component" value="Unplaced"/>
</dbReference>
<proteinExistence type="predicted"/>
<organism evidence="3 4">
    <name type="scientific">Phasianus colchicus</name>
    <name type="common">Common pheasant</name>
    <dbReference type="NCBI Taxonomy" id="9054"/>
    <lineage>
        <taxon>Eukaryota</taxon>
        <taxon>Metazoa</taxon>
        <taxon>Chordata</taxon>
        <taxon>Craniata</taxon>
        <taxon>Vertebrata</taxon>
        <taxon>Euteleostomi</taxon>
        <taxon>Archelosauria</taxon>
        <taxon>Archosauria</taxon>
        <taxon>Dinosauria</taxon>
        <taxon>Saurischia</taxon>
        <taxon>Theropoda</taxon>
        <taxon>Coelurosauria</taxon>
        <taxon>Aves</taxon>
        <taxon>Neognathae</taxon>
        <taxon>Galloanserae</taxon>
        <taxon>Galliformes</taxon>
        <taxon>Phasianidae</taxon>
        <taxon>Phasianinae</taxon>
        <taxon>Phasianus</taxon>
    </lineage>
</organism>
<name>A0A669QZC0_PHACC</name>
<keyword evidence="2" id="KW-0067">ATP-binding</keyword>
<dbReference type="InterPro" id="IPR036961">
    <property type="entry name" value="Kinesin_motor_dom_sf"/>
</dbReference>